<dbReference type="EMBL" id="JXXR01000040">
    <property type="protein sequence ID" value="KJY66410.1"/>
    <property type="molecule type" value="Genomic_DNA"/>
</dbReference>
<dbReference type="RefSeq" id="WP_045987578.1">
    <property type="nucleotide sequence ID" value="NZ_CP063053.1"/>
</dbReference>
<dbReference type="PANTHER" id="PTHR40031">
    <property type="entry name" value="HYPOTHETICAL MEMBRANE SPANNING PROTEIN"/>
    <property type="match status" value="1"/>
</dbReference>
<dbReference type="AlphaFoldDB" id="A0A837G0R6"/>
<accession>A0A837G0R6</accession>
<dbReference type="Pfam" id="PF04307">
    <property type="entry name" value="YdjM"/>
    <property type="match status" value="1"/>
</dbReference>
<keyword evidence="1" id="KW-0378">Hydrolase</keyword>
<gene>
    <name evidence="1" type="ORF">TW71_24745</name>
</gene>
<proteinExistence type="predicted"/>
<dbReference type="PANTHER" id="PTHR40031:SF1">
    <property type="entry name" value="MEMBRANE-BOUND METAL-DEPENDENT HYDROLASE"/>
    <property type="match status" value="1"/>
</dbReference>
<protein>
    <submittedName>
        <fullName evidence="1">Hydrolase</fullName>
    </submittedName>
</protein>
<dbReference type="GO" id="GO:0016787">
    <property type="term" value="F:hydrolase activity"/>
    <property type="evidence" value="ECO:0007669"/>
    <property type="project" value="UniProtKB-KW"/>
</dbReference>
<organism evidence="1">
    <name type="scientific">Vibrio coralliilyticus</name>
    <dbReference type="NCBI Taxonomy" id="190893"/>
    <lineage>
        <taxon>Bacteria</taxon>
        <taxon>Pseudomonadati</taxon>
        <taxon>Pseudomonadota</taxon>
        <taxon>Gammaproteobacteria</taxon>
        <taxon>Vibrionales</taxon>
        <taxon>Vibrionaceae</taxon>
        <taxon>Vibrio</taxon>
    </lineage>
</organism>
<evidence type="ECO:0000313" key="1">
    <source>
        <dbReference type="EMBL" id="KJY66410.1"/>
    </source>
</evidence>
<dbReference type="InterPro" id="IPR007404">
    <property type="entry name" value="YdjM-like"/>
</dbReference>
<reference evidence="1" key="1">
    <citation type="journal article" date="2015" name="BMC Genomics">
        <title>Genome mining reveals unlocked bioactive potential of marine Gram-negative bacteria.</title>
        <authorList>
            <person name="Machado H."/>
            <person name="Sonnenschein E.C."/>
            <person name="Melchiorsen J."/>
            <person name="Gram L."/>
        </authorList>
    </citation>
    <scope>NUCLEOTIDE SEQUENCE</scope>
    <source>
        <strain evidence="1">S2052</strain>
    </source>
</reference>
<name>A0A837G0R6_9VIBR</name>
<sequence length="355" mass="40301">MDSVTQAALGATVAGAIAGKRCRPSVLLVGALLGTLPDLDVLLDYGDAVHNTIKHRGFSHSLLLLPPLALMLAWCYCRWRPDRYWSLSRVFFLTLAVLVTHSLLDAMTTYGTQLLWPFDGYYELRNVFIIDPLYTLPLLIAVGVALCLPSHGGRWSQRMLLLSTLYLGWGYLSQQWVATRVSDNLARQGLPNEHVLITPTPFNTLLWRVVVMDEDRYWEGFASVLDQEARVDFVARPLGKWPLDVKPETLLGLEAFSHRFLNYRQEAHHLIVSDLRLGIADQLSFEFVFAERSPQGDWQLLDTTWRYPSSRDYALLGPLWQRLQGDQSIHVDLPSSTNEAASRWPRLSEDRGVNL</sequence>
<comment type="caution">
    <text evidence="1">The sequence shown here is derived from an EMBL/GenBank/DDBJ whole genome shotgun (WGS) entry which is preliminary data.</text>
</comment>
<dbReference type="InterPro" id="IPR053170">
    <property type="entry name" value="Transcription_regulator"/>
</dbReference>